<sequence>MGEEADLGSVSVLSLLMQTGWPYAVIYGILAVGISTVLCLHDLFPMPWCFKDRQGAVLLPLGCWVSISSLVGLLLGLFISPYFPCFNGRPGRCFIDMVSIDQSDPEKIEEGIYGIGGFLSVSRELQVLWSPPYLSRLWCVFELAAYRKANPSGKITLTPLYVEQILTMMIIGLYVVLGCYWVANALNLSGLSTVVYVVAMIPACIPLHLMRRNLAESKHKLLSDLKDFDIKQVHCLDDFDRSFIHSAIIKWYGSREAFTDFVRGPLRDELL</sequence>
<feature type="transmembrane region" description="Helical" evidence="1">
    <location>
        <begin position="56"/>
        <end position="79"/>
    </location>
</feature>
<dbReference type="EMBL" id="CAMXCT020000904">
    <property type="protein sequence ID" value="CAL1138026.1"/>
    <property type="molecule type" value="Genomic_DNA"/>
</dbReference>
<dbReference type="OrthoDB" id="410158at2759"/>
<feature type="transmembrane region" description="Helical" evidence="1">
    <location>
        <begin position="189"/>
        <end position="210"/>
    </location>
</feature>
<keyword evidence="1" id="KW-0472">Membrane</keyword>
<gene>
    <name evidence="2" type="ORF">C1SCF055_LOCUS12172</name>
</gene>
<name>A0A9P1FQP7_9DINO</name>
<dbReference type="EMBL" id="CAMXCT010000904">
    <property type="protein sequence ID" value="CAI3984651.1"/>
    <property type="molecule type" value="Genomic_DNA"/>
</dbReference>
<evidence type="ECO:0000313" key="2">
    <source>
        <dbReference type="EMBL" id="CAI3984651.1"/>
    </source>
</evidence>
<proteinExistence type="predicted"/>
<protein>
    <submittedName>
        <fullName evidence="2">Uncharacterized protein</fullName>
    </submittedName>
</protein>
<accession>A0A9P1FQP7</accession>
<feature type="transmembrane region" description="Helical" evidence="1">
    <location>
        <begin position="165"/>
        <end position="183"/>
    </location>
</feature>
<reference evidence="3" key="2">
    <citation type="submission" date="2024-04" db="EMBL/GenBank/DDBJ databases">
        <authorList>
            <person name="Chen Y."/>
            <person name="Shah S."/>
            <person name="Dougan E. K."/>
            <person name="Thang M."/>
            <person name="Chan C."/>
        </authorList>
    </citation>
    <scope>NUCLEOTIDE SEQUENCE [LARGE SCALE GENOMIC DNA]</scope>
</reference>
<reference evidence="2" key="1">
    <citation type="submission" date="2022-10" db="EMBL/GenBank/DDBJ databases">
        <authorList>
            <person name="Chen Y."/>
            <person name="Dougan E. K."/>
            <person name="Chan C."/>
            <person name="Rhodes N."/>
            <person name="Thang M."/>
        </authorList>
    </citation>
    <scope>NUCLEOTIDE SEQUENCE</scope>
</reference>
<evidence type="ECO:0000313" key="4">
    <source>
        <dbReference type="Proteomes" id="UP001152797"/>
    </source>
</evidence>
<comment type="caution">
    <text evidence="2">The sequence shown here is derived from an EMBL/GenBank/DDBJ whole genome shotgun (WGS) entry which is preliminary data.</text>
</comment>
<dbReference type="AlphaFoldDB" id="A0A9P1FQP7"/>
<dbReference type="EMBL" id="CAMXCT030000904">
    <property type="protein sequence ID" value="CAL4771963.1"/>
    <property type="molecule type" value="Genomic_DNA"/>
</dbReference>
<keyword evidence="1" id="KW-1133">Transmembrane helix</keyword>
<organism evidence="2">
    <name type="scientific">Cladocopium goreaui</name>
    <dbReference type="NCBI Taxonomy" id="2562237"/>
    <lineage>
        <taxon>Eukaryota</taxon>
        <taxon>Sar</taxon>
        <taxon>Alveolata</taxon>
        <taxon>Dinophyceae</taxon>
        <taxon>Suessiales</taxon>
        <taxon>Symbiodiniaceae</taxon>
        <taxon>Cladocopium</taxon>
    </lineage>
</organism>
<keyword evidence="4" id="KW-1185">Reference proteome</keyword>
<feature type="transmembrane region" description="Helical" evidence="1">
    <location>
        <begin position="20"/>
        <end position="44"/>
    </location>
</feature>
<dbReference type="Proteomes" id="UP001152797">
    <property type="component" value="Unassembled WGS sequence"/>
</dbReference>
<evidence type="ECO:0000313" key="3">
    <source>
        <dbReference type="EMBL" id="CAL1138026.1"/>
    </source>
</evidence>
<keyword evidence="1" id="KW-0812">Transmembrane</keyword>
<evidence type="ECO:0000256" key="1">
    <source>
        <dbReference type="SAM" id="Phobius"/>
    </source>
</evidence>